<dbReference type="GO" id="GO:0005975">
    <property type="term" value="P:carbohydrate metabolic process"/>
    <property type="evidence" value="ECO:0007669"/>
    <property type="project" value="InterPro"/>
</dbReference>
<evidence type="ECO:0000256" key="4">
    <source>
        <dbReference type="ARBA" id="ARBA00008012"/>
    </source>
</evidence>
<dbReference type="UniPathway" id="UPA00115">
    <property type="reaction ID" value="UER00414"/>
</dbReference>
<evidence type="ECO:0000313" key="13">
    <source>
        <dbReference type="EMBL" id="OUR75489.1"/>
    </source>
</evidence>
<proteinExistence type="inferred from homology"/>
<evidence type="ECO:0000313" key="14">
    <source>
        <dbReference type="Proteomes" id="UP000243053"/>
    </source>
</evidence>
<dbReference type="FunFam" id="3.20.20.70:FF:000002">
    <property type="entry name" value="Transaldolase"/>
    <property type="match status" value="1"/>
</dbReference>
<evidence type="ECO:0000256" key="1">
    <source>
        <dbReference type="ARBA" id="ARBA00003518"/>
    </source>
</evidence>
<dbReference type="GO" id="GO:0006098">
    <property type="term" value="P:pentose-phosphate shunt"/>
    <property type="evidence" value="ECO:0007669"/>
    <property type="project" value="UniProtKB-UniRule"/>
</dbReference>
<keyword evidence="6 11" id="KW-0963">Cytoplasm</keyword>
<evidence type="ECO:0000256" key="2">
    <source>
        <dbReference type="ARBA" id="ARBA00004496"/>
    </source>
</evidence>
<dbReference type="EC" id="2.2.1.2" evidence="5 11"/>
<reference evidence="14" key="1">
    <citation type="journal article" date="2017" name="Proc. Natl. Acad. Sci. U.S.A.">
        <title>Simulation of Deepwater Horizon oil plume reveals substrate specialization within a complex community of hydrocarbon degraders.</title>
        <authorList>
            <person name="Hu P."/>
            <person name="Dubinsky E.A."/>
            <person name="Probst A.J."/>
            <person name="Wang J."/>
            <person name="Sieber C.M.K."/>
            <person name="Tom L.M."/>
            <person name="Gardinali P."/>
            <person name="Banfield J.F."/>
            <person name="Atlas R.M."/>
            <person name="Andersen G.L."/>
        </authorList>
    </citation>
    <scope>NUCLEOTIDE SEQUENCE [LARGE SCALE GENOMIC DNA]</scope>
</reference>
<dbReference type="NCBIfam" id="TIGR00874">
    <property type="entry name" value="talAB"/>
    <property type="match status" value="1"/>
</dbReference>
<dbReference type="InterPro" id="IPR018225">
    <property type="entry name" value="Transaldolase_AS"/>
</dbReference>
<dbReference type="AlphaFoldDB" id="A0A1Y5DZI5"/>
<dbReference type="PANTHER" id="PTHR10683:SF18">
    <property type="entry name" value="TRANSALDOLASE"/>
    <property type="match status" value="1"/>
</dbReference>
<dbReference type="InterPro" id="IPR013785">
    <property type="entry name" value="Aldolase_TIM"/>
</dbReference>
<name>A0A1Y5DZI5_COLPS</name>
<comment type="pathway">
    <text evidence="3 11 12">Carbohydrate degradation; pentose phosphate pathway; D-glyceraldehyde 3-phosphate and beta-D-fructose 6-phosphate from D-ribose 5-phosphate and D-xylulose 5-phosphate (non-oxidative stage): step 2/3.</text>
</comment>
<dbReference type="PROSITE" id="PS00958">
    <property type="entry name" value="TRANSALDOLASE_2"/>
    <property type="match status" value="1"/>
</dbReference>
<comment type="similarity">
    <text evidence="4 11 12">Belongs to the transaldolase family. Type 1 subfamily.</text>
</comment>
<organism evidence="13 14">
    <name type="scientific">Colwellia psychrerythraea</name>
    <name type="common">Vibrio psychroerythus</name>
    <dbReference type="NCBI Taxonomy" id="28229"/>
    <lineage>
        <taxon>Bacteria</taxon>
        <taxon>Pseudomonadati</taxon>
        <taxon>Pseudomonadota</taxon>
        <taxon>Gammaproteobacteria</taxon>
        <taxon>Alteromonadales</taxon>
        <taxon>Colwelliaceae</taxon>
        <taxon>Colwellia</taxon>
    </lineage>
</organism>
<evidence type="ECO:0000256" key="10">
    <source>
        <dbReference type="ARBA" id="ARBA00048810"/>
    </source>
</evidence>
<dbReference type="SUPFAM" id="SSF51569">
    <property type="entry name" value="Aldolase"/>
    <property type="match status" value="1"/>
</dbReference>
<evidence type="ECO:0000256" key="3">
    <source>
        <dbReference type="ARBA" id="ARBA00004857"/>
    </source>
</evidence>
<dbReference type="GO" id="GO:0005829">
    <property type="term" value="C:cytosol"/>
    <property type="evidence" value="ECO:0007669"/>
    <property type="project" value="TreeGrafter"/>
</dbReference>
<dbReference type="PANTHER" id="PTHR10683">
    <property type="entry name" value="TRANSALDOLASE"/>
    <property type="match status" value="1"/>
</dbReference>
<gene>
    <name evidence="11" type="primary">tal</name>
    <name evidence="13" type="ORF">A9Q75_17710</name>
</gene>
<evidence type="ECO:0000256" key="9">
    <source>
        <dbReference type="ARBA" id="ARBA00023270"/>
    </source>
</evidence>
<dbReference type="CDD" id="cd00957">
    <property type="entry name" value="Transaldolase_TalAB"/>
    <property type="match status" value="1"/>
</dbReference>
<accession>A0A1Y5DZI5</accession>
<protein>
    <recommendedName>
        <fullName evidence="5 11">Transaldolase</fullName>
        <ecNumber evidence="5 11">2.2.1.2</ecNumber>
    </recommendedName>
</protein>
<dbReference type="PROSITE" id="PS01054">
    <property type="entry name" value="TRANSALDOLASE_1"/>
    <property type="match status" value="1"/>
</dbReference>
<keyword evidence="8 11" id="KW-0570">Pentose shunt</keyword>
<evidence type="ECO:0000256" key="11">
    <source>
        <dbReference type="HAMAP-Rule" id="MF_00492"/>
    </source>
</evidence>
<dbReference type="NCBIfam" id="NF009001">
    <property type="entry name" value="PRK12346.1"/>
    <property type="match status" value="1"/>
</dbReference>
<comment type="catalytic activity">
    <reaction evidence="10 11 12">
        <text>D-sedoheptulose 7-phosphate + D-glyceraldehyde 3-phosphate = D-erythrose 4-phosphate + beta-D-fructose 6-phosphate</text>
        <dbReference type="Rhea" id="RHEA:17053"/>
        <dbReference type="ChEBI" id="CHEBI:16897"/>
        <dbReference type="ChEBI" id="CHEBI:57483"/>
        <dbReference type="ChEBI" id="CHEBI:57634"/>
        <dbReference type="ChEBI" id="CHEBI:59776"/>
        <dbReference type="EC" id="2.2.1.2"/>
    </reaction>
</comment>
<evidence type="ECO:0000256" key="6">
    <source>
        <dbReference type="ARBA" id="ARBA00022490"/>
    </source>
</evidence>
<comment type="function">
    <text evidence="1 11 12">Transaldolase is important for the balance of metabolites in the pentose-phosphate pathway.</text>
</comment>
<evidence type="ECO:0000256" key="12">
    <source>
        <dbReference type="RuleBase" id="RU004155"/>
    </source>
</evidence>
<evidence type="ECO:0000256" key="8">
    <source>
        <dbReference type="ARBA" id="ARBA00023126"/>
    </source>
</evidence>
<keyword evidence="7 11" id="KW-0808">Transferase</keyword>
<dbReference type="Gene3D" id="3.20.20.70">
    <property type="entry name" value="Aldolase class I"/>
    <property type="match status" value="1"/>
</dbReference>
<comment type="subcellular location">
    <subcellularLocation>
        <location evidence="2 11">Cytoplasm</location>
    </subcellularLocation>
</comment>
<dbReference type="EMBL" id="MAAF01000110">
    <property type="protein sequence ID" value="OUR75489.1"/>
    <property type="molecule type" value="Genomic_DNA"/>
</dbReference>
<keyword evidence="9 11" id="KW-0704">Schiff base</keyword>
<comment type="caution">
    <text evidence="13">The sequence shown here is derived from an EMBL/GenBank/DDBJ whole genome shotgun (WGS) entry which is preliminary data.</text>
</comment>
<evidence type="ECO:0000256" key="5">
    <source>
        <dbReference type="ARBA" id="ARBA00013151"/>
    </source>
</evidence>
<dbReference type="InterPro" id="IPR004730">
    <property type="entry name" value="Transaldolase_1"/>
</dbReference>
<feature type="active site" description="Schiff-base intermediate with substrate" evidence="11">
    <location>
        <position position="134"/>
    </location>
</feature>
<dbReference type="HAMAP" id="MF_00492">
    <property type="entry name" value="Transaldolase_1"/>
    <property type="match status" value="1"/>
</dbReference>
<dbReference type="InterPro" id="IPR001585">
    <property type="entry name" value="TAL/FSA"/>
</dbReference>
<dbReference type="GO" id="GO:0004801">
    <property type="term" value="F:transaldolase activity"/>
    <property type="evidence" value="ECO:0007669"/>
    <property type="project" value="UniProtKB-UniRule"/>
</dbReference>
<dbReference type="Proteomes" id="UP000243053">
    <property type="component" value="Unassembled WGS sequence"/>
</dbReference>
<evidence type="ECO:0000256" key="7">
    <source>
        <dbReference type="ARBA" id="ARBA00022679"/>
    </source>
</evidence>
<sequence>MTNSSQLSQLKQMTTVVADTGDIEAIAKFQPQDATTNPSLLLKAASLPNYQGLVKDSVVWAKTQSDNAEQQVIDAADKLSVLIGLEILKIVPGRISTEVDARLSFDTSASITKAHKLIAMYNEADISNDRILIKLASTWEGIKAAEQLEQEGINCNLTLLFSFAQARACAEAGAYLISPFVGRILDWYKKDTGRNDYASNEDPGVVSVTSIYNYYKQQGFNTVVMGASFRNIGEILELAGCDRLTISPQLMDELSNNTDTVIQKLASCEAKAEKEAALSQAEFRWQMNEDPMATEKLAEGIRNFTIDQVKLEKQLKDLL</sequence>
<dbReference type="Pfam" id="PF00923">
    <property type="entry name" value="TAL_FSA"/>
    <property type="match status" value="1"/>
</dbReference>